<evidence type="ECO:0008006" key="4">
    <source>
        <dbReference type="Google" id="ProtNLM"/>
    </source>
</evidence>
<reference evidence="2" key="1">
    <citation type="journal article" date="2019" name="Microbiol. Resour. Announc.">
        <title>Complete Genome Sequence of Rubrobacter xylanophilus Strain AA3-22, Isolated from Arima Onsen in Japan.</title>
        <authorList>
            <person name="Tomariguchi N."/>
            <person name="Miyazaki K."/>
        </authorList>
    </citation>
    <scope>NUCLEOTIDE SEQUENCE [LARGE SCALE GENOMIC DNA]</scope>
    <source>
        <strain evidence="2">AA3-22</strain>
    </source>
</reference>
<dbReference type="EMBL" id="AP019791">
    <property type="protein sequence ID" value="BBL78464.1"/>
    <property type="molecule type" value="Genomic_DNA"/>
</dbReference>
<evidence type="ECO:0000256" key="1">
    <source>
        <dbReference type="SAM" id="Coils"/>
    </source>
</evidence>
<organism evidence="2 3">
    <name type="scientific">Rubrobacter xylanophilus</name>
    <dbReference type="NCBI Taxonomy" id="49319"/>
    <lineage>
        <taxon>Bacteria</taxon>
        <taxon>Bacillati</taxon>
        <taxon>Actinomycetota</taxon>
        <taxon>Rubrobacteria</taxon>
        <taxon>Rubrobacterales</taxon>
        <taxon>Rubrobacteraceae</taxon>
        <taxon>Rubrobacter</taxon>
    </lineage>
</organism>
<keyword evidence="1" id="KW-0175">Coiled coil</keyword>
<evidence type="ECO:0000313" key="2">
    <source>
        <dbReference type="EMBL" id="BBL78464.1"/>
    </source>
</evidence>
<dbReference type="Proteomes" id="UP000318065">
    <property type="component" value="Chromosome"/>
</dbReference>
<feature type="coiled-coil region" evidence="1">
    <location>
        <begin position="17"/>
        <end position="174"/>
    </location>
</feature>
<dbReference type="AlphaFoldDB" id="A0A510HEV7"/>
<gene>
    <name evidence="2" type="ORF">RxyAA322_03180</name>
</gene>
<accession>A0A510HEV7</accession>
<name>A0A510HEV7_9ACTN</name>
<dbReference type="OrthoDB" id="5245159at2"/>
<keyword evidence="3" id="KW-1185">Reference proteome</keyword>
<sequence length="283" mass="32907">MGEAGEQGSPEELAARLRVRENRLRELHEELAALRLASDEARASREAGEEWVRRLEEERGRLKERIRTLEERLREGRRDREGYERRLGRLQRELERREAEISRRDDALRRREEELESLRREAGELVARKDRALQDALRRVVGLERDLEEREGEIQRLRREMEELGERLERERELRRRLAEPANRLRAGIELFNESGHLRTVASLSRTLGPPEVHVELEESGEPAVLLTFTWQGISWQTYTANPNPDVEEPRVYLKSAGEDLSGVETKPPNARLGPGGKVLLGL</sequence>
<proteinExistence type="predicted"/>
<dbReference type="Gene3D" id="1.10.287.1490">
    <property type="match status" value="1"/>
</dbReference>
<protein>
    <recommendedName>
        <fullName evidence="4">Chromosome segregation ATPase-like protein</fullName>
    </recommendedName>
</protein>
<evidence type="ECO:0000313" key="3">
    <source>
        <dbReference type="Proteomes" id="UP000318065"/>
    </source>
</evidence>
<dbReference type="RefSeq" id="WP_143526606.1">
    <property type="nucleotide sequence ID" value="NZ_AP019791.1"/>
</dbReference>